<reference evidence="2" key="1">
    <citation type="submission" date="2022-08" db="EMBL/GenBank/DDBJ databases">
        <authorList>
            <consortium name="DOE Joint Genome Institute"/>
            <person name="Min B."/>
            <person name="Riley R."/>
            <person name="Sierra-Patev S."/>
            <person name="Naranjo-Ortiz M."/>
            <person name="Looney B."/>
            <person name="Konkel Z."/>
            <person name="Slot J.C."/>
            <person name="Sakamoto Y."/>
            <person name="Steenwyk J.L."/>
            <person name="Rokas A."/>
            <person name="Carro J."/>
            <person name="Camarero S."/>
            <person name="Ferreira P."/>
            <person name="Molpeceres G."/>
            <person name="Ruiz-Duenas F.J."/>
            <person name="Serrano A."/>
            <person name="Henrissat B."/>
            <person name="Drula E."/>
            <person name="Hughes K.W."/>
            <person name="Mata J.L."/>
            <person name="Ishikawa N.K."/>
            <person name="Vargas-Isla R."/>
            <person name="Ushijima S."/>
            <person name="Smith C.A."/>
            <person name="Ahrendt S."/>
            <person name="Andreopoulos W."/>
            <person name="He G."/>
            <person name="Labutti K."/>
            <person name="Lipzen A."/>
            <person name="Ng V."/>
            <person name="Sandor L."/>
            <person name="Barry K."/>
            <person name="Martinez A.T."/>
            <person name="Xiao Y."/>
            <person name="Gibbons J.G."/>
            <person name="Terashima K."/>
            <person name="Hibbett D.S."/>
            <person name="Grigoriev I.V."/>
        </authorList>
    </citation>
    <scope>NUCLEOTIDE SEQUENCE</scope>
    <source>
        <strain evidence="2">TFB10827</strain>
    </source>
</reference>
<dbReference type="InterPro" id="IPR036389">
    <property type="entry name" value="RNase_III_sf"/>
</dbReference>
<gene>
    <name evidence="2" type="ORF">F5050DRAFT_1802344</name>
</gene>
<sequence length="283" mass="31913">MAPGPYLQLQKKLFKLIDQPDFDFFLPQLSRTTWDTIINDSDERERLEFVGDFYMAAAVGESLCCYLPNGSPHQYTVARSALTSNSTYSAIMHRLGLSNSQNGRKSLGDAFESIIGAKKKENLASLDDWFQTYYVQLIIEYLSSHLPYKGRTAKPRPLLASIRLHSYDRGSSVRKKHISLSPKSVKKQGKILRINSSSIRDHCRIIDLTVDINQADEKPHENTDDDIVQISSEEFNKSLRTKISSHQSKLAPNYSCITRNIDPRLPSMSTNGLGATTNLIVID</sequence>
<dbReference type="Gene3D" id="1.10.1520.10">
    <property type="entry name" value="Ribonuclease III domain"/>
    <property type="match status" value="1"/>
</dbReference>
<dbReference type="CDD" id="cd00593">
    <property type="entry name" value="RIBOc"/>
    <property type="match status" value="1"/>
</dbReference>
<proteinExistence type="predicted"/>
<dbReference type="SUPFAM" id="SSF69065">
    <property type="entry name" value="RNase III domain-like"/>
    <property type="match status" value="1"/>
</dbReference>
<evidence type="ECO:0000313" key="3">
    <source>
        <dbReference type="Proteomes" id="UP001163828"/>
    </source>
</evidence>
<organism evidence="2 3">
    <name type="scientific">Lentinula boryana</name>
    <dbReference type="NCBI Taxonomy" id="40481"/>
    <lineage>
        <taxon>Eukaryota</taxon>
        <taxon>Fungi</taxon>
        <taxon>Dikarya</taxon>
        <taxon>Basidiomycota</taxon>
        <taxon>Agaricomycotina</taxon>
        <taxon>Agaricomycetes</taxon>
        <taxon>Agaricomycetidae</taxon>
        <taxon>Agaricales</taxon>
        <taxon>Marasmiineae</taxon>
        <taxon>Omphalotaceae</taxon>
        <taxon>Lentinula</taxon>
    </lineage>
</organism>
<keyword evidence="3" id="KW-1185">Reference proteome</keyword>
<name>A0ABQ8QV24_9AGAR</name>
<comment type="caution">
    <text evidence="2">The sequence shown here is derived from an EMBL/GenBank/DDBJ whole genome shotgun (WGS) entry which is preliminary data.</text>
</comment>
<dbReference type="EMBL" id="MU790502">
    <property type="protein sequence ID" value="KAJ4002392.1"/>
    <property type="molecule type" value="Genomic_DNA"/>
</dbReference>
<dbReference type="PROSITE" id="PS50142">
    <property type="entry name" value="RNASE_3_2"/>
    <property type="match status" value="1"/>
</dbReference>
<evidence type="ECO:0000259" key="1">
    <source>
        <dbReference type="PROSITE" id="PS50142"/>
    </source>
</evidence>
<protein>
    <recommendedName>
        <fullName evidence="1">RNase III domain-containing protein</fullName>
    </recommendedName>
</protein>
<accession>A0ABQ8QV24</accession>
<feature type="domain" description="RNase III" evidence="1">
    <location>
        <begin position="6"/>
        <end position="117"/>
    </location>
</feature>
<dbReference type="Proteomes" id="UP001163828">
    <property type="component" value="Unassembled WGS sequence"/>
</dbReference>
<evidence type="ECO:0000313" key="2">
    <source>
        <dbReference type="EMBL" id="KAJ4002392.1"/>
    </source>
</evidence>
<dbReference type="Pfam" id="PF00636">
    <property type="entry name" value="Ribonuclease_3"/>
    <property type="match status" value="1"/>
</dbReference>
<dbReference type="InterPro" id="IPR000999">
    <property type="entry name" value="RNase_III_dom"/>
</dbReference>